<accession>A6HWM2</accession>
<proteinExistence type="predicted"/>
<protein>
    <submittedName>
        <fullName evidence="1">RCG28631</fullName>
    </submittedName>
</protein>
<dbReference type="AlphaFoldDB" id="A6HWM2"/>
<dbReference type="EMBL" id="CH473952">
    <property type="protein sequence ID" value="EDL82508.1"/>
    <property type="molecule type" value="Genomic_DNA"/>
</dbReference>
<name>A6HWM2_RAT</name>
<evidence type="ECO:0000313" key="2">
    <source>
        <dbReference type="Proteomes" id="UP000234681"/>
    </source>
</evidence>
<organism evidence="1 2">
    <name type="scientific">Rattus norvegicus</name>
    <name type="common">Rat</name>
    <dbReference type="NCBI Taxonomy" id="10116"/>
    <lineage>
        <taxon>Eukaryota</taxon>
        <taxon>Metazoa</taxon>
        <taxon>Chordata</taxon>
        <taxon>Craniata</taxon>
        <taxon>Vertebrata</taxon>
        <taxon>Euteleostomi</taxon>
        <taxon>Mammalia</taxon>
        <taxon>Eutheria</taxon>
        <taxon>Euarchontoglires</taxon>
        <taxon>Glires</taxon>
        <taxon>Rodentia</taxon>
        <taxon>Myomorpha</taxon>
        <taxon>Muroidea</taxon>
        <taxon>Muridae</taxon>
        <taxon>Murinae</taxon>
        <taxon>Rattus</taxon>
    </lineage>
</organism>
<reference evidence="2" key="1">
    <citation type="submission" date="2005-09" db="EMBL/GenBank/DDBJ databases">
        <authorList>
            <person name="Mural R.J."/>
            <person name="Li P.W."/>
            <person name="Adams M.D."/>
            <person name="Amanatides P.G."/>
            <person name="Baden-Tillson H."/>
            <person name="Barnstead M."/>
            <person name="Chin S.H."/>
            <person name="Dew I."/>
            <person name="Evans C.A."/>
            <person name="Ferriera S."/>
            <person name="Flanigan M."/>
            <person name="Fosler C."/>
            <person name="Glodek A."/>
            <person name="Gu Z."/>
            <person name="Holt R.A."/>
            <person name="Jennings D."/>
            <person name="Kraft C.L."/>
            <person name="Lu F."/>
            <person name="Nguyen T."/>
            <person name="Nusskern D.R."/>
            <person name="Pfannkoch C.M."/>
            <person name="Sitter C."/>
            <person name="Sutton G.G."/>
            <person name="Venter J.C."/>
            <person name="Wang Z."/>
            <person name="Woodage T."/>
            <person name="Zheng X.H."/>
            <person name="Zhong F."/>
        </authorList>
    </citation>
    <scope>NUCLEOTIDE SEQUENCE [LARGE SCALE GENOMIC DNA]</scope>
    <source>
        <strain>BN</strain>
        <strain evidence="2">Sprague-Dawley</strain>
    </source>
</reference>
<dbReference type="Proteomes" id="UP000234681">
    <property type="component" value="Chromosome 2"/>
</dbReference>
<gene>
    <name evidence="1" type="ORF">rCG_28631</name>
</gene>
<evidence type="ECO:0000313" key="1">
    <source>
        <dbReference type="EMBL" id="EDL82508.1"/>
    </source>
</evidence>
<sequence length="104" mass="11207">MPVWFSRSLSIFIPLLSHPPGESLRPCFSLPCRGSQRLAPGMFRSLEPSVSCPGSVWATVLSPGLTLSPRECGQATVCCPLWEPISGRCSGGSLHPEPSLKRET</sequence>